<proteinExistence type="predicted"/>
<sequence>MLHSVQPGYLKNLPKQIPTKEAQKEEKNRSNLSTKSHLKTAIHATCYTSSYKVHDGYQGNRSSRPTTQLANISSPLAIIVKWSSGAKTQLATTPMIEFDPSGTTTQPADQNASSTQVGAQSYGLPFFHHGKYPLEDFDYNDPRCNPLLRPAAARTPSIYHYTPARKLHVTNFTSFTPQ</sequence>
<protein>
    <submittedName>
        <fullName evidence="1">Uncharacterized protein</fullName>
    </submittedName>
</protein>
<dbReference type="Proteomes" id="UP000250235">
    <property type="component" value="Unassembled WGS sequence"/>
</dbReference>
<reference evidence="1 2" key="1">
    <citation type="journal article" date="2015" name="Proc. Natl. Acad. Sci. U.S.A.">
        <title>The resurrection genome of Boea hygrometrica: A blueprint for survival of dehydration.</title>
        <authorList>
            <person name="Xiao L."/>
            <person name="Yang G."/>
            <person name="Zhang L."/>
            <person name="Yang X."/>
            <person name="Zhao S."/>
            <person name="Ji Z."/>
            <person name="Zhou Q."/>
            <person name="Hu M."/>
            <person name="Wang Y."/>
            <person name="Chen M."/>
            <person name="Xu Y."/>
            <person name="Jin H."/>
            <person name="Xiao X."/>
            <person name="Hu G."/>
            <person name="Bao F."/>
            <person name="Hu Y."/>
            <person name="Wan P."/>
            <person name="Li L."/>
            <person name="Deng X."/>
            <person name="Kuang T."/>
            <person name="Xiang C."/>
            <person name="Zhu J.K."/>
            <person name="Oliver M.J."/>
            <person name="He Y."/>
        </authorList>
    </citation>
    <scope>NUCLEOTIDE SEQUENCE [LARGE SCALE GENOMIC DNA]</scope>
    <source>
        <strain evidence="2">cv. XS01</strain>
    </source>
</reference>
<gene>
    <name evidence="1" type="ORF">F511_12732</name>
</gene>
<organism evidence="1 2">
    <name type="scientific">Dorcoceras hygrometricum</name>
    <dbReference type="NCBI Taxonomy" id="472368"/>
    <lineage>
        <taxon>Eukaryota</taxon>
        <taxon>Viridiplantae</taxon>
        <taxon>Streptophyta</taxon>
        <taxon>Embryophyta</taxon>
        <taxon>Tracheophyta</taxon>
        <taxon>Spermatophyta</taxon>
        <taxon>Magnoliopsida</taxon>
        <taxon>eudicotyledons</taxon>
        <taxon>Gunneridae</taxon>
        <taxon>Pentapetalae</taxon>
        <taxon>asterids</taxon>
        <taxon>lamiids</taxon>
        <taxon>Lamiales</taxon>
        <taxon>Gesneriaceae</taxon>
        <taxon>Didymocarpoideae</taxon>
        <taxon>Trichosporeae</taxon>
        <taxon>Loxocarpinae</taxon>
        <taxon>Dorcoceras</taxon>
    </lineage>
</organism>
<dbReference type="AlphaFoldDB" id="A0A2Z7AW81"/>
<accession>A0A2Z7AW81</accession>
<name>A0A2Z7AW81_9LAMI</name>
<evidence type="ECO:0000313" key="1">
    <source>
        <dbReference type="EMBL" id="KZV23597.1"/>
    </source>
</evidence>
<keyword evidence="2" id="KW-1185">Reference proteome</keyword>
<dbReference type="EMBL" id="KV013431">
    <property type="protein sequence ID" value="KZV23597.1"/>
    <property type="molecule type" value="Genomic_DNA"/>
</dbReference>
<evidence type="ECO:0000313" key="2">
    <source>
        <dbReference type="Proteomes" id="UP000250235"/>
    </source>
</evidence>